<feature type="domain" description="Mitochondrial chaperone BCS1-like ATPase lid" evidence="3">
    <location>
        <begin position="58"/>
        <end position="115"/>
    </location>
</feature>
<keyword evidence="5" id="KW-1185">Reference proteome</keyword>
<reference evidence="4 5" key="1">
    <citation type="journal article" date="2023" name="Mol. Biol. Evol.">
        <title>Genomics of Secondarily Temperate Adaptation in the Only Non-Antarctic Icefish.</title>
        <authorList>
            <person name="Rivera-Colon A.G."/>
            <person name="Rayamajhi N."/>
            <person name="Minhas B.F."/>
            <person name="Madrigal G."/>
            <person name="Bilyk K.T."/>
            <person name="Yoon V."/>
            <person name="Hune M."/>
            <person name="Gregory S."/>
            <person name="Cheng C.H.C."/>
            <person name="Catchen J.M."/>
        </authorList>
    </citation>
    <scope>NUCLEOTIDE SEQUENCE [LARGE SCALE GENOMIC DNA]</scope>
    <source>
        <tissue evidence="4">White muscle</tissue>
    </source>
</reference>
<accession>A0AAN8DJV2</accession>
<keyword evidence="1" id="KW-0547">Nucleotide-binding</keyword>
<protein>
    <recommendedName>
        <fullName evidence="3">Mitochondrial chaperone BCS1-like ATPase lid domain-containing protein</fullName>
    </recommendedName>
</protein>
<organism evidence="4 5">
    <name type="scientific">Champsocephalus gunnari</name>
    <name type="common">Mackerel icefish</name>
    <dbReference type="NCBI Taxonomy" id="52237"/>
    <lineage>
        <taxon>Eukaryota</taxon>
        <taxon>Metazoa</taxon>
        <taxon>Chordata</taxon>
        <taxon>Craniata</taxon>
        <taxon>Vertebrata</taxon>
        <taxon>Euteleostomi</taxon>
        <taxon>Actinopterygii</taxon>
        <taxon>Neopterygii</taxon>
        <taxon>Teleostei</taxon>
        <taxon>Neoteleostei</taxon>
        <taxon>Acanthomorphata</taxon>
        <taxon>Eupercaria</taxon>
        <taxon>Perciformes</taxon>
        <taxon>Notothenioidei</taxon>
        <taxon>Channichthyidae</taxon>
        <taxon>Champsocephalus</taxon>
    </lineage>
</organism>
<evidence type="ECO:0000259" key="3">
    <source>
        <dbReference type="Pfam" id="PF25426"/>
    </source>
</evidence>
<evidence type="ECO:0000256" key="2">
    <source>
        <dbReference type="ARBA" id="ARBA00022840"/>
    </source>
</evidence>
<keyword evidence="2" id="KW-0067">ATP-binding</keyword>
<evidence type="ECO:0000313" key="4">
    <source>
        <dbReference type="EMBL" id="KAK5921315.1"/>
    </source>
</evidence>
<comment type="caution">
    <text evidence="4">The sequence shown here is derived from an EMBL/GenBank/DDBJ whole genome shotgun (WGS) entry which is preliminary data.</text>
</comment>
<dbReference type="Pfam" id="PF25426">
    <property type="entry name" value="AAA_lid_BCS1"/>
    <property type="match status" value="1"/>
</dbReference>
<name>A0AAN8DJV2_CHAGU</name>
<dbReference type="EMBL" id="JAURVH010001523">
    <property type="protein sequence ID" value="KAK5921315.1"/>
    <property type="molecule type" value="Genomic_DNA"/>
</dbReference>
<sequence>MDSATSMSLPKNMFFDIPGEFDPVFSVTFTATLCRLDPALIRPGRVDLKQYIGNCTHGQLTQMFWRFYPEEPASEADRFAEQALAVHSEISAAQVQGHFLLHKMDPAGSIDNVAQMK</sequence>
<evidence type="ECO:0000256" key="1">
    <source>
        <dbReference type="ARBA" id="ARBA00022741"/>
    </source>
</evidence>
<dbReference type="GO" id="GO:0005524">
    <property type="term" value="F:ATP binding"/>
    <property type="evidence" value="ECO:0007669"/>
    <property type="project" value="UniProtKB-KW"/>
</dbReference>
<evidence type="ECO:0000313" key="5">
    <source>
        <dbReference type="Proteomes" id="UP001331515"/>
    </source>
</evidence>
<dbReference type="Proteomes" id="UP001331515">
    <property type="component" value="Unassembled WGS sequence"/>
</dbReference>
<gene>
    <name evidence="4" type="ORF">CgunFtcFv8_025031</name>
</gene>
<dbReference type="AlphaFoldDB" id="A0AAN8DJV2"/>
<dbReference type="InterPro" id="IPR057495">
    <property type="entry name" value="AAA_lid_BCS1"/>
</dbReference>
<proteinExistence type="predicted"/>